<evidence type="ECO:0000313" key="3">
    <source>
        <dbReference type="Proteomes" id="UP000199087"/>
    </source>
</evidence>
<organism evidence="2 3">
    <name type="scientific">Neobacillus massiliamazoniensis</name>
    <dbReference type="NCBI Taxonomy" id="1499688"/>
    <lineage>
        <taxon>Bacteria</taxon>
        <taxon>Bacillati</taxon>
        <taxon>Bacillota</taxon>
        <taxon>Bacilli</taxon>
        <taxon>Bacillales</taxon>
        <taxon>Bacillaceae</taxon>
        <taxon>Neobacillus</taxon>
    </lineage>
</organism>
<feature type="domain" description="Glycosyl transferase family 1" evidence="1">
    <location>
        <begin position="216"/>
        <end position="377"/>
    </location>
</feature>
<reference evidence="3" key="1">
    <citation type="submission" date="2015-05" db="EMBL/GenBank/DDBJ databases">
        <authorList>
            <person name="Urmite Genomes"/>
        </authorList>
    </citation>
    <scope>NUCLEOTIDE SEQUENCE [LARGE SCALE GENOMIC DNA]</scope>
    <source>
        <strain evidence="3">LF1</strain>
    </source>
</reference>
<dbReference type="AlphaFoldDB" id="A0A0U1NUH1"/>
<dbReference type="SUPFAM" id="SSF53756">
    <property type="entry name" value="UDP-Glycosyltransferase/glycogen phosphorylase"/>
    <property type="match status" value="1"/>
</dbReference>
<dbReference type="Proteomes" id="UP000199087">
    <property type="component" value="Unassembled WGS sequence"/>
</dbReference>
<dbReference type="STRING" id="1499688.BN000_01585"/>
<dbReference type="InterPro" id="IPR001296">
    <property type="entry name" value="Glyco_trans_1"/>
</dbReference>
<evidence type="ECO:0000259" key="1">
    <source>
        <dbReference type="Pfam" id="PF00534"/>
    </source>
</evidence>
<name>A0A0U1NUH1_9BACI</name>
<protein>
    <submittedName>
        <fullName evidence="2">Group 1 glycosyl transferase</fullName>
    </submittedName>
</protein>
<accession>A0A0U1NUH1</accession>
<sequence>MKKQILFVTQYLQTGGIEKSLLTLLSDIDYDQYDVDLLLFDHSGVLFKLIPPQVNILPPLFETFSTPLSQAALELIKKRKYRLLIGKILAAGLARFSSGVGTGIRWGVYRNILPKQIKHYDVAISYIDFFCNYYVTEKVSAKRKIVYNHMDYAYSENNGWLCPNLERKSFSECDYIVTVAETAKESLESFFPEYANKIQVIHNRVSPNTVRAMANETNIDKGFKESKNIKIVTVARLVDEKGVFFALEACKILIDQGYAISWFMIGNGPLFHVLKLKSVEWGIDKNFILLGEKENPYPYMKECDIYVQPSKTEAHCVAVEEAIALSCPIVTTDIPSFRTQIQEGETGMIVHADPKALAEGIKKLIESKVLRNRLSVNLKNLNGRNQEELEKFLKLISA</sequence>
<dbReference type="CDD" id="cd03811">
    <property type="entry name" value="GT4_GT28_WabH-like"/>
    <property type="match status" value="1"/>
</dbReference>
<dbReference type="RefSeq" id="WP_090632926.1">
    <property type="nucleotide sequence ID" value="NZ_CVRB01000001.1"/>
</dbReference>
<gene>
    <name evidence="2" type="ORF">BN000_01585</name>
</gene>
<dbReference type="EMBL" id="CVRB01000001">
    <property type="protein sequence ID" value="CRK81674.1"/>
    <property type="molecule type" value="Genomic_DNA"/>
</dbReference>
<dbReference type="PANTHER" id="PTHR46401:SF8">
    <property type="entry name" value="BLL6006 PROTEIN"/>
    <property type="match status" value="1"/>
</dbReference>
<proteinExistence type="predicted"/>
<dbReference type="OrthoDB" id="9813638at2"/>
<dbReference type="PANTHER" id="PTHR46401">
    <property type="entry name" value="GLYCOSYLTRANSFERASE WBBK-RELATED"/>
    <property type="match status" value="1"/>
</dbReference>
<dbReference type="Pfam" id="PF00534">
    <property type="entry name" value="Glycos_transf_1"/>
    <property type="match status" value="1"/>
</dbReference>
<dbReference type="Gene3D" id="3.40.50.2000">
    <property type="entry name" value="Glycogen Phosphorylase B"/>
    <property type="match status" value="2"/>
</dbReference>
<keyword evidence="3" id="KW-1185">Reference proteome</keyword>
<dbReference type="GO" id="GO:0016757">
    <property type="term" value="F:glycosyltransferase activity"/>
    <property type="evidence" value="ECO:0007669"/>
    <property type="project" value="InterPro"/>
</dbReference>
<keyword evidence="2" id="KW-0808">Transferase</keyword>
<evidence type="ECO:0000313" key="2">
    <source>
        <dbReference type="EMBL" id="CRK81674.1"/>
    </source>
</evidence>